<evidence type="ECO:0000256" key="1">
    <source>
        <dbReference type="SAM" id="Phobius"/>
    </source>
</evidence>
<accession>A0A1I7WG62</accession>
<organism evidence="2 3">
    <name type="scientific">Heterorhabditis bacteriophora</name>
    <name type="common">Entomopathogenic nematode worm</name>
    <dbReference type="NCBI Taxonomy" id="37862"/>
    <lineage>
        <taxon>Eukaryota</taxon>
        <taxon>Metazoa</taxon>
        <taxon>Ecdysozoa</taxon>
        <taxon>Nematoda</taxon>
        <taxon>Chromadorea</taxon>
        <taxon>Rhabditida</taxon>
        <taxon>Rhabditina</taxon>
        <taxon>Rhabditomorpha</taxon>
        <taxon>Strongyloidea</taxon>
        <taxon>Heterorhabditidae</taxon>
        <taxon>Heterorhabditis</taxon>
    </lineage>
</organism>
<keyword evidence="2" id="KW-1185">Reference proteome</keyword>
<keyword evidence="1" id="KW-1133">Transmembrane helix</keyword>
<dbReference type="Proteomes" id="UP000095283">
    <property type="component" value="Unplaced"/>
</dbReference>
<keyword evidence="1" id="KW-0472">Membrane</keyword>
<evidence type="ECO:0000313" key="2">
    <source>
        <dbReference type="Proteomes" id="UP000095283"/>
    </source>
</evidence>
<dbReference type="WBParaSite" id="Hba_03978">
    <property type="protein sequence ID" value="Hba_03978"/>
    <property type="gene ID" value="Hba_03978"/>
</dbReference>
<evidence type="ECO:0000313" key="3">
    <source>
        <dbReference type="WBParaSite" id="Hba_03978"/>
    </source>
</evidence>
<protein>
    <submittedName>
        <fullName evidence="3">Transmembrane protein</fullName>
    </submittedName>
</protein>
<feature type="transmembrane region" description="Helical" evidence="1">
    <location>
        <begin position="98"/>
        <end position="118"/>
    </location>
</feature>
<proteinExistence type="predicted"/>
<feature type="transmembrane region" description="Helical" evidence="1">
    <location>
        <begin position="70"/>
        <end position="92"/>
    </location>
</feature>
<reference evidence="3" key="1">
    <citation type="submission" date="2016-11" db="UniProtKB">
        <authorList>
            <consortium name="WormBaseParasite"/>
        </authorList>
    </citation>
    <scope>IDENTIFICATION</scope>
</reference>
<name>A0A1I7WG62_HETBA</name>
<sequence length="191" mass="22365">MKCKKMKRVPHGYIRPINYARLVETKGRLKSIVYDMNVNLTLSHSSIIFDLHHFVALGTKNIFFPSFLNISIRAIFVIIFLVFILPGVGVFFRMSGLFRLLCLHIFTYKHVLVYYLLIAEICIYLDERWTSISFSLTSVIYCSREILKPIQRRCYHINTLLLAKEISTISTYYLVVFLEIKNQDICSSNHL</sequence>
<keyword evidence="1" id="KW-0812">Transmembrane</keyword>
<dbReference type="AlphaFoldDB" id="A0A1I7WG62"/>